<gene>
    <name evidence="2" type="ORF">Salat_2419400</name>
</gene>
<organism evidence="2 3">
    <name type="scientific">Sesamum alatum</name>
    <dbReference type="NCBI Taxonomy" id="300844"/>
    <lineage>
        <taxon>Eukaryota</taxon>
        <taxon>Viridiplantae</taxon>
        <taxon>Streptophyta</taxon>
        <taxon>Embryophyta</taxon>
        <taxon>Tracheophyta</taxon>
        <taxon>Spermatophyta</taxon>
        <taxon>Magnoliopsida</taxon>
        <taxon>eudicotyledons</taxon>
        <taxon>Gunneridae</taxon>
        <taxon>Pentapetalae</taxon>
        <taxon>asterids</taxon>
        <taxon>lamiids</taxon>
        <taxon>Lamiales</taxon>
        <taxon>Pedaliaceae</taxon>
        <taxon>Sesamum</taxon>
    </lineage>
</organism>
<accession>A0AAE2CFE4</accession>
<keyword evidence="3" id="KW-1185">Reference proteome</keyword>
<protein>
    <recommendedName>
        <fullName evidence="1">Reverse transcriptase zinc-binding domain-containing protein</fullName>
    </recommendedName>
</protein>
<evidence type="ECO:0000259" key="1">
    <source>
        <dbReference type="Pfam" id="PF13966"/>
    </source>
</evidence>
<name>A0AAE2CFE4_9LAMI</name>
<dbReference type="Pfam" id="PF13966">
    <property type="entry name" value="zf-RVT"/>
    <property type="match status" value="1"/>
</dbReference>
<evidence type="ECO:0000313" key="2">
    <source>
        <dbReference type="EMBL" id="KAK4420065.1"/>
    </source>
</evidence>
<proteinExistence type="predicted"/>
<reference evidence="2" key="2">
    <citation type="journal article" date="2024" name="Plant">
        <title>Genomic evolution and insights into agronomic trait innovations of Sesamum species.</title>
        <authorList>
            <person name="Miao H."/>
            <person name="Wang L."/>
            <person name="Qu L."/>
            <person name="Liu H."/>
            <person name="Sun Y."/>
            <person name="Le M."/>
            <person name="Wang Q."/>
            <person name="Wei S."/>
            <person name="Zheng Y."/>
            <person name="Lin W."/>
            <person name="Duan Y."/>
            <person name="Cao H."/>
            <person name="Xiong S."/>
            <person name="Wang X."/>
            <person name="Wei L."/>
            <person name="Li C."/>
            <person name="Ma Q."/>
            <person name="Ju M."/>
            <person name="Zhao R."/>
            <person name="Li G."/>
            <person name="Mu C."/>
            <person name="Tian Q."/>
            <person name="Mei H."/>
            <person name="Zhang T."/>
            <person name="Gao T."/>
            <person name="Zhang H."/>
        </authorList>
    </citation>
    <scope>NUCLEOTIDE SEQUENCE</scope>
    <source>
        <strain evidence="2">3651</strain>
    </source>
</reference>
<sequence length="245" mass="28200">MESIGSALENSKEKYKRERVDDLRRETLESSMAFGKVFGVGNWLFRSLSIVLRIKTKIVYGYSTMHIRQDGWILRPHAFRPISLVSVLSENAWVFELVLQDGADWNLELLNQIFCAEDAEAISALPIPNTLTQDKLIWHFSATGEFSVRSAYNLAVAVERRELQIGVSNDGEVSRMHWNFIRKIKVPNKVEVFPWRLCKQILPNTMNLRRRRLQIGGGYLKCVTGDEDDEHVMLGCPFARQTWAL</sequence>
<evidence type="ECO:0000313" key="3">
    <source>
        <dbReference type="Proteomes" id="UP001293254"/>
    </source>
</evidence>
<dbReference type="EMBL" id="JACGWO010000009">
    <property type="protein sequence ID" value="KAK4420065.1"/>
    <property type="molecule type" value="Genomic_DNA"/>
</dbReference>
<comment type="caution">
    <text evidence="2">The sequence shown here is derived from an EMBL/GenBank/DDBJ whole genome shotgun (WGS) entry which is preliminary data.</text>
</comment>
<reference evidence="2" key="1">
    <citation type="submission" date="2020-06" db="EMBL/GenBank/DDBJ databases">
        <authorList>
            <person name="Li T."/>
            <person name="Hu X."/>
            <person name="Zhang T."/>
            <person name="Song X."/>
            <person name="Zhang H."/>
            <person name="Dai N."/>
            <person name="Sheng W."/>
            <person name="Hou X."/>
            <person name="Wei L."/>
        </authorList>
    </citation>
    <scope>NUCLEOTIDE SEQUENCE</scope>
    <source>
        <strain evidence="2">3651</strain>
        <tissue evidence="2">Leaf</tissue>
    </source>
</reference>
<dbReference type="Proteomes" id="UP001293254">
    <property type="component" value="Unassembled WGS sequence"/>
</dbReference>
<feature type="domain" description="Reverse transcriptase zinc-binding" evidence="1">
    <location>
        <begin position="146"/>
        <end position="243"/>
    </location>
</feature>
<dbReference type="InterPro" id="IPR026960">
    <property type="entry name" value="RVT-Znf"/>
</dbReference>
<dbReference type="AlphaFoldDB" id="A0AAE2CFE4"/>